<dbReference type="GO" id="GO:0016301">
    <property type="term" value="F:kinase activity"/>
    <property type="evidence" value="ECO:0007669"/>
    <property type="project" value="UniProtKB-KW"/>
</dbReference>
<dbReference type="EMBL" id="FXAU01000006">
    <property type="protein sequence ID" value="SMG44662.1"/>
    <property type="molecule type" value="Genomic_DNA"/>
</dbReference>
<evidence type="ECO:0000313" key="1">
    <source>
        <dbReference type="EMBL" id="SMG44662.1"/>
    </source>
</evidence>
<gene>
    <name evidence="1" type="ORF">SAMN05660862_3196</name>
</gene>
<dbReference type="AlphaFoldDB" id="A0A1X7KUX2"/>
<dbReference type="Gene3D" id="3.30.565.10">
    <property type="entry name" value="Histidine kinase-like ATPase, C-terminal domain"/>
    <property type="match status" value="1"/>
</dbReference>
<accession>A0A1X7KUX2</accession>
<organism evidence="1 2">
    <name type="scientific">Sphingobacterium psychroaquaticum</name>
    <dbReference type="NCBI Taxonomy" id="561061"/>
    <lineage>
        <taxon>Bacteria</taxon>
        <taxon>Pseudomonadati</taxon>
        <taxon>Bacteroidota</taxon>
        <taxon>Sphingobacteriia</taxon>
        <taxon>Sphingobacteriales</taxon>
        <taxon>Sphingobacteriaceae</taxon>
        <taxon>Sphingobacterium</taxon>
    </lineage>
</organism>
<dbReference type="Proteomes" id="UP000192980">
    <property type="component" value="Unassembled WGS sequence"/>
</dbReference>
<proteinExistence type="predicted"/>
<protein>
    <submittedName>
        <fullName evidence="1">Histidine kinase-, DNA gyrase B-, and HSP90-like ATPase</fullName>
    </submittedName>
</protein>
<dbReference type="STRING" id="561061.SAMN05660862_3196"/>
<name>A0A1X7KUX2_9SPHI</name>
<dbReference type="SUPFAM" id="SSF55874">
    <property type="entry name" value="ATPase domain of HSP90 chaperone/DNA topoisomerase II/histidine kinase"/>
    <property type="match status" value="1"/>
</dbReference>
<keyword evidence="1" id="KW-0808">Transferase</keyword>
<dbReference type="OrthoDB" id="8765545at2"/>
<keyword evidence="2" id="KW-1185">Reference proteome</keyword>
<dbReference type="InterPro" id="IPR036890">
    <property type="entry name" value="HATPase_C_sf"/>
</dbReference>
<dbReference type="RefSeq" id="WP_085473889.1">
    <property type="nucleotide sequence ID" value="NZ_FXAU01000006.1"/>
</dbReference>
<sequence>MRNNTKLTNASIESAGLPKDPAQAIAEYIWNGFDARASKIAIDYDSNELGYIHKLEIADNGEGMPHEELTLAFGNFLDSTKRHAVKRSSYTRGKKGKGRFSFSLFATHASWYTTYSEDGKNYTYKIEIDRGQKENYEVSAPEESKTAVPGTTAVLQGIFGLKDDYLHSPEFIHFLAQEFGWFLFLNRDRGFEIRINGELLDYSQLIAESDQTTVTLYTPNEQSTAQFNIQYIRWKESIGDRYYYYFLDSEKKEVSKLLTSFNNNAIDFHHSVYIQSNFFDNSEEELFLADDNTLFSHKEQQVLFKRLQAELRDLLDRKQKKYVLEQAVQGKIQELEDKLLLPYYSPAPADQQRKGVLIALIKEIYTADPKVFVGMKPELTRTFLGLFDLLLQTDRREDLLPVITQSVKLTDKEYARIKAII</sequence>
<evidence type="ECO:0000313" key="2">
    <source>
        <dbReference type="Proteomes" id="UP000192980"/>
    </source>
</evidence>
<reference evidence="1 2" key="1">
    <citation type="submission" date="2017-04" db="EMBL/GenBank/DDBJ databases">
        <authorList>
            <person name="Afonso C.L."/>
            <person name="Miller P.J."/>
            <person name="Scott M.A."/>
            <person name="Spackman E."/>
            <person name="Goraichik I."/>
            <person name="Dimitrov K.M."/>
            <person name="Suarez D.L."/>
            <person name="Swayne D.E."/>
        </authorList>
    </citation>
    <scope>NUCLEOTIDE SEQUENCE [LARGE SCALE GENOMIC DNA]</scope>
    <source>
        <strain evidence="1 2">DSM 22418</strain>
    </source>
</reference>
<keyword evidence="1" id="KW-0418">Kinase</keyword>
<dbReference type="Pfam" id="PF13589">
    <property type="entry name" value="HATPase_c_3"/>
    <property type="match status" value="1"/>
</dbReference>